<gene>
    <name evidence="2" type="ORF">GCM10009864_70970</name>
</gene>
<dbReference type="SUPFAM" id="SSF56752">
    <property type="entry name" value="D-aminoacid aminotransferase-like PLP-dependent enzymes"/>
    <property type="match status" value="1"/>
</dbReference>
<dbReference type="NCBIfam" id="NF006734">
    <property type="entry name" value="PRK09266.1"/>
    <property type="match status" value="1"/>
</dbReference>
<evidence type="ECO:0000256" key="1">
    <source>
        <dbReference type="ARBA" id="ARBA00009320"/>
    </source>
</evidence>
<keyword evidence="2" id="KW-0032">Aminotransferase</keyword>
<proteinExistence type="inferred from homology"/>
<dbReference type="RefSeq" id="WP_344583512.1">
    <property type="nucleotide sequence ID" value="NZ_BAAARK010000040.1"/>
</dbReference>
<dbReference type="Pfam" id="PF01063">
    <property type="entry name" value="Aminotran_4"/>
    <property type="match status" value="1"/>
</dbReference>
<protein>
    <submittedName>
        <fullName evidence="2">Aminotransferase class IV family protein</fullName>
    </submittedName>
</protein>
<keyword evidence="2" id="KW-0808">Transferase</keyword>
<sequence>MMAEFNGNPVTVSELQTLALVNYGHFTSMRMENQTIRGLSLHLDRLQRDCRAVFDVELDRTQVLEYVRHAVGDETGTAVVRVTIFDPALEMGHPGSDAAPQVLVTMRPAGAMPPPPLAVRSFQFSRDTPEVKHIGLFSQLRLRRLAQRAGSDDALFTETDGRISEGGTWNVGFVAEDGSVIWPQAPVLPGITMQLLQNAYPHKTAPVTTAELPRLRAAFATNTSIGVRPISAIDGHPFATEDPVLDELQQHYVAIEGEHL</sequence>
<dbReference type="Gene3D" id="3.20.10.10">
    <property type="entry name" value="D-amino Acid Aminotransferase, subunit A, domain 2"/>
    <property type="match status" value="1"/>
</dbReference>
<reference evidence="2 3" key="1">
    <citation type="journal article" date="2019" name="Int. J. Syst. Evol. Microbiol.">
        <title>The Global Catalogue of Microorganisms (GCM) 10K type strain sequencing project: providing services to taxonomists for standard genome sequencing and annotation.</title>
        <authorList>
            <consortium name="The Broad Institute Genomics Platform"/>
            <consortium name="The Broad Institute Genome Sequencing Center for Infectious Disease"/>
            <person name="Wu L."/>
            <person name="Ma J."/>
        </authorList>
    </citation>
    <scope>NUCLEOTIDE SEQUENCE [LARGE SCALE GENOMIC DNA]</scope>
    <source>
        <strain evidence="2 3">JCM 16374</strain>
    </source>
</reference>
<dbReference type="InterPro" id="IPR036038">
    <property type="entry name" value="Aminotransferase-like"/>
</dbReference>
<organism evidence="2 3">
    <name type="scientific">Streptomyces lunalinharesii</name>
    <dbReference type="NCBI Taxonomy" id="333384"/>
    <lineage>
        <taxon>Bacteria</taxon>
        <taxon>Bacillati</taxon>
        <taxon>Actinomycetota</taxon>
        <taxon>Actinomycetes</taxon>
        <taxon>Kitasatosporales</taxon>
        <taxon>Streptomycetaceae</taxon>
        <taxon>Streptomyces</taxon>
    </lineage>
</organism>
<name>A0ABN3SVL3_9ACTN</name>
<evidence type="ECO:0000313" key="3">
    <source>
        <dbReference type="Proteomes" id="UP001500994"/>
    </source>
</evidence>
<evidence type="ECO:0000313" key="2">
    <source>
        <dbReference type="EMBL" id="GAA2687056.1"/>
    </source>
</evidence>
<dbReference type="InterPro" id="IPR050571">
    <property type="entry name" value="Class-IV_PLP-Dep_Aminotrnsfr"/>
</dbReference>
<dbReference type="InterPro" id="IPR043131">
    <property type="entry name" value="BCAT-like_N"/>
</dbReference>
<dbReference type="PANTHER" id="PTHR42743:SF2">
    <property type="entry name" value="AMINODEOXYCHORISMATE LYASE"/>
    <property type="match status" value="1"/>
</dbReference>
<dbReference type="Proteomes" id="UP001500994">
    <property type="component" value="Unassembled WGS sequence"/>
</dbReference>
<dbReference type="GO" id="GO:0008483">
    <property type="term" value="F:transaminase activity"/>
    <property type="evidence" value="ECO:0007669"/>
    <property type="project" value="UniProtKB-KW"/>
</dbReference>
<dbReference type="InterPro" id="IPR043132">
    <property type="entry name" value="BCAT-like_C"/>
</dbReference>
<comment type="similarity">
    <text evidence="1">Belongs to the class-IV pyridoxal-phosphate-dependent aminotransferase family.</text>
</comment>
<accession>A0ABN3SVL3</accession>
<comment type="caution">
    <text evidence="2">The sequence shown here is derived from an EMBL/GenBank/DDBJ whole genome shotgun (WGS) entry which is preliminary data.</text>
</comment>
<dbReference type="Gene3D" id="3.30.470.10">
    <property type="match status" value="1"/>
</dbReference>
<dbReference type="InterPro" id="IPR001544">
    <property type="entry name" value="Aminotrans_IV"/>
</dbReference>
<keyword evidence="3" id="KW-1185">Reference proteome</keyword>
<dbReference type="EMBL" id="BAAARK010000040">
    <property type="protein sequence ID" value="GAA2687056.1"/>
    <property type="molecule type" value="Genomic_DNA"/>
</dbReference>
<dbReference type="PANTHER" id="PTHR42743">
    <property type="entry name" value="AMINO-ACID AMINOTRANSFERASE"/>
    <property type="match status" value="1"/>
</dbReference>